<name>A0A396I051_MEDTR</name>
<dbReference type="Gramene" id="rna20970">
    <property type="protein sequence ID" value="RHN58992.1"/>
    <property type="gene ID" value="gene20970"/>
</dbReference>
<dbReference type="EMBL" id="PSQE01000004">
    <property type="protein sequence ID" value="RHN58992.1"/>
    <property type="molecule type" value="Genomic_DNA"/>
</dbReference>
<organism evidence="1">
    <name type="scientific">Medicago truncatula</name>
    <name type="common">Barrel medic</name>
    <name type="synonym">Medicago tribuloides</name>
    <dbReference type="NCBI Taxonomy" id="3880"/>
    <lineage>
        <taxon>Eukaryota</taxon>
        <taxon>Viridiplantae</taxon>
        <taxon>Streptophyta</taxon>
        <taxon>Embryophyta</taxon>
        <taxon>Tracheophyta</taxon>
        <taxon>Spermatophyta</taxon>
        <taxon>Magnoliopsida</taxon>
        <taxon>eudicotyledons</taxon>
        <taxon>Gunneridae</taxon>
        <taxon>Pentapetalae</taxon>
        <taxon>rosids</taxon>
        <taxon>fabids</taxon>
        <taxon>Fabales</taxon>
        <taxon>Fabaceae</taxon>
        <taxon>Papilionoideae</taxon>
        <taxon>50 kb inversion clade</taxon>
        <taxon>NPAAA clade</taxon>
        <taxon>Hologalegina</taxon>
        <taxon>IRL clade</taxon>
        <taxon>Trifolieae</taxon>
        <taxon>Medicago</taxon>
    </lineage>
</organism>
<comment type="caution">
    <text evidence="1">The sequence shown here is derived from an EMBL/GenBank/DDBJ whole genome shotgun (WGS) entry which is preliminary data.</text>
</comment>
<protein>
    <submittedName>
        <fullName evidence="1">Uncharacterized protein</fullName>
    </submittedName>
</protein>
<evidence type="ECO:0000313" key="1">
    <source>
        <dbReference type="EMBL" id="RHN58992.1"/>
    </source>
</evidence>
<reference evidence="1" key="1">
    <citation type="journal article" date="2018" name="Nat. Plants">
        <title>Whole-genome landscape of Medicago truncatula symbiotic genes.</title>
        <authorList>
            <person name="Pecrix Y."/>
            <person name="Gamas P."/>
            <person name="Carrere S."/>
        </authorList>
    </citation>
    <scope>NUCLEOTIDE SEQUENCE</scope>
    <source>
        <tissue evidence="1">Leaves</tissue>
    </source>
</reference>
<accession>A0A396I051</accession>
<proteinExistence type="predicted"/>
<dbReference type="AlphaFoldDB" id="A0A396I051"/>
<gene>
    <name evidence="1" type="ORF">MtrunA17_Chr4g0008471</name>
</gene>
<sequence length="49" mass="5703">MQIWLLKTARLSRICEVRVTVSTSTLISKMASLRLTRHSLTYWLMNCCS</sequence>
<dbReference type="Proteomes" id="UP000265566">
    <property type="component" value="Chromosome 4"/>
</dbReference>